<organism evidence="1">
    <name type="scientific">Tanacetum cinerariifolium</name>
    <name type="common">Dalmatian daisy</name>
    <name type="synonym">Chrysanthemum cinerariifolium</name>
    <dbReference type="NCBI Taxonomy" id="118510"/>
    <lineage>
        <taxon>Eukaryota</taxon>
        <taxon>Viridiplantae</taxon>
        <taxon>Streptophyta</taxon>
        <taxon>Embryophyta</taxon>
        <taxon>Tracheophyta</taxon>
        <taxon>Spermatophyta</taxon>
        <taxon>Magnoliopsida</taxon>
        <taxon>eudicotyledons</taxon>
        <taxon>Gunneridae</taxon>
        <taxon>Pentapetalae</taxon>
        <taxon>asterids</taxon>
        <taxon>campanulids</taxon>
        <taxon>Asterales</taxon>
        <taxon>Asteraceae</taxon>
        <taxon>Asteroideae</taxon>
        <taxon>Anthemideae</taxon>
        <taxon>Anthemidinae</taxon>
        <taxon>Tanacetum</taxon>
    </lineage>
</organism>
<dbReference type="EMBL" id="BKCJ011740640">
    <property type="protein sequence ID" value="GFD49374.1"/>
    <property type="molecule type" value="Genomic_DNA"/>
</dbReference>
<dbReference type="AlphaFoldDB" id="A0A699WXT2"/>
<name>A0A699WXT2_TANCI</name>
<proteinExistence type="predicted"/>
<sequence length="82" mass="8684">HGRGACAYGRHFLLPRSSPRLLMIALVKLQGFNGIGPLAEVIGQAVQRRLAIQQEVVEAVLALGYGLLNGGFGGPAREQHAP</sequence>
<gene>
    <name evidence="1" type="ORF">Tci_921343</name>
</gene>
<comment type="caution">
    <text evidence="1">The sequence shown here is derived from an EMBL/GenBank/DDBJ whole genome shotgun (WGS) entry which is preliminary data.</text>
</comment>
<feature type="non-terminal residue" evidence="1">
    <location>
        <position position="1"/>
    </location>
</feature>
<reference evidence="1" key="1">
    <citation type="journal article" date="2019" name="Sci. Rep.">
        <title>Draft genome of Tanacetum cinerariifolium, the natural source of mosquito coil.</title>
        <authorList>
            <person name="Yamashiro T."/>
            <person name="Shiraishi A."/>
            <person name="Satake H."/>
            <person name="Nakayama K."/>
        </authorList>
    </citation>
    <scope>NUCLEOTIDE SEQUENCE</scope>
</reference>
<evidence type="ECO:0000313" key="1">
    <source>
        <dbReference type="EMBL" id="GFD49374.1"/>
    </source>
</evidence>
<accession>A0A699WXT2</accession>
<protein>
    <submittedName>
        <fullName evidence="1">Uncharacterized protein</fullName>
    </submittedName>
</protein>